<accession>A0A1I6IFR0</accession>
<dbReference type="GO" id="GO:0006046">
    <property type="term" value="P:N-acetylglucosamine catabolic process"/>
    <property type="evidence" value="ECO:0007669"/>
    <property type="project" value="UniProtKB-UniRule"/>
</dbReference>
<dbReference type="CDD" id="cd01399">
    <property type="entry name" value="GlcN6P_deaminase"/>
    <property type="match status" value="1"/>
</dbReference>
<comment type="similarity">
    <text evidence="4">Belongs to the glucosamine/galactosamine-6-phosphate isomerase family. NagB subfamily.</text>
</comment>
<dbReference type="PANTHER" id="PTHR11280:SF5">
    <property type="entry name" value="GLUCOSAMINE-6-PHOSPHATE ISOMERASE"/>
    <property type="match status" value="1"/>
</dbReference>
<comment type="function">
    <text evidence="4">Catalyzes the reversible isomerization-deamination of glucosamine 6-phosphate (GlcN6P) to form fructose 6-phosphate (Fru6P) and ammonium ion.</text>
</comment>
<dbReference type="PANTHER" id="PTHR11280">
    <property type="entry name" value="GLUCOSAMINE-6-PHOSPHATE ISOMERASE"/>
    <property type="match status" value="1"/>
</dbReference>
<evidence type="ECO:0000256" key="1">
    <source>
        <dbReference type="ARBA" id="ARBA00000644"/>
    </source>
</evidence>
<feature type="domain" description="Glucosamine/galactosamine-6-phosphate isomerase" evidence="5">
    <location>
        <begin position="14"/>
        <end position="224"/>
    </location>
</feature>
<evidence type="ECO:0000256" key="4">
    <source>
        <dbReference type="HAMAP-Rule" id="MF_01241"/>
    </source>
</evidence>
<dbReference type="GO" id="GO:0042802">
    <property type="term" value="F:identical protein binding"/>
    <property type="evidence" value="ECO:0007669"/>
    <property type="project" value="TreeGrafter"/>
</dbReference>
<feature type="active site" description="Proton acceptor; for enolization step" evidence="4">
    <location>
        <position position="67"/>
    </location>
</feature>
<dbReference type="HAMAP" id="MF_01241">
    <property type="entry name" value="GlcN6P_deamin"/>
    <property type="match status" value="1"/>
</dbReference>
<dbReference type="RefSeq" id="WP_092559417.1">
    <property type="nucleotide sequence ID" value="NZ_FOYZ01000002.1"/>
</dbReference>
<dbReference type="Proteomes" id="UP000199659">
    <property type="component" value="Unassembled WGS sequence"/>
</dbReference>
<dbReference type="STRING" id="37658.SAMN05661086_00819"/>
<dbReference type="PROSITE" id="PS01161">
    <property type="entry name" value="GLC_GALNAC_ISOMERASE"/>
    <property type="match status" value="1"/>
</dbReference>
<dbReference type="InterPro" id="IPR037171">
    <property type="entry name" value="NagB/RpiA_transferase-like"/>
</dbReference>
<evidence type="ECO:0000259" key="5">
    <source>
        <dbReference type="Pfam" id="PF01182"/>
    </source>
</evidence>
<organism evidence="6 7">
    <name type="scientific">Anaeromicropila populeti</name>
    <dbReference type="NCBI Taxonomy" id="37658"/>
    <lineage>
        <taxon>Bacteria</taxon>
        <taxon>Bacillati</taxon>
        <taxon>Bacillota</taxon>
        <taxon>Clostridia</taxon>
        <taxon>Lachnospirales</taxon>
        <taxon>Lachnospiraceae</taxon>
        <taxon>Anaeromicropila</taxon>
    </lineage>
</organism>
<sequence>MQVYKAKDYRDMSRKAANLISAQVILKPDCVLGLATGSTPIGTYQQMIEWYQKGDIDFSRVKTVNLDEYKGISNENPQSYHYFMKTQFFQHINIREDQSYLPEGMAEEEKAECERYDNVISRLGGIDLQLLGLGHNGHIGFNEPGDAFQLGTHCVALSDSTIKANSRLFAKGEKVPEQAYTVGMKTIMQAGKILCIVSGSDKAEIVKKAFFGPVTPAVPASILQLHPDFILIGDEEALSMCQL</sequence>
<feature type="active site" description="For ring-opening step" evidence="4">
    <location>
        <position position="136"/>
    </location>
</feature>
<dbReference type="InterPro" id="IPR018321">
    <property type="entry name" value="Glucosamine6P_isomerase_CS"/>
</dbReference>
<dbReference type="AlphaFoldDB" id="A0A1I6IFR0"/>
<keyword evidence="7" id="KW-1185">Reference proteome</keyword>
<feature type="active site" description="Proton acceptor; for ring-opening step" evidence="4">
    <location>
        <position position="138"/>
    </location>
</feature>
<evidence type="ECO:0000313" key="6">
    <source>
        <dbReference type="EMBL" id="SFR65627.1"/>
    </source>
</evidence>
<dbReference type="UniPathway" id="UPA00629">
    <property type="reaction ID" value="UER00684"/>
</dbReference>
<evidence type="ECO:0000313" key="7">
    <source>
        <dbReference type="Proteomes" id="UP000199659"/>
    </source>
</evidence>
<evidence type="ECO:0000256" key="2">
    <source>
        <dbReference type="ARBA" id="ARBA00022801"/>
    </source>
</evidence>
<comment type="caution">
    <text evidence="4">Lacks conserved residue(s) required for the propagation of feature annotation.</text>
</comment>
<dbReference type="InterPro" id="IPR004547">
    <property type="entry name" value="Glucosamine6P_isomerase"/>
</dbReference>
<dbReference type="GO" id="GO:0005975">
    <property type="term" value="P:carbohydrate metabolic process"/>
    <property type="evidence" value="ECO:0007669"/>
    <property type="project" value="InterPro"/>
</dbReference>
<dbReference type="EC" id="3.5.99.6" evidence="4"/>
<keyword evidence="3 4" id="KW-0119">Carbohydrate metabolism</keyword>
<comment type="pathway">
    <text evidence="4">Amino-sugar metabolism; N-acetylneuraminate degradation; D-fructose 6-phosphate from N-acetylneuraminate: step 5/5.</text>
</comment>
<dbReference type="GO" id="GO:0004342">
    <property type="term" value="F:glucosamine-6-phosphate deaminase activity"/>
    <property type="evidence" value="ECO:0007669"/>
    <property type="project" value="UniProtKB-UniRule"/>
</dbReference>
<dbReference type="InterPro" id="IPR006148">
    <property type="entry name" value="Glc/Gal-6P_isomerase"/>
</dbReference>
<dbReference type="GO" id="GO:0005737">
    <property type="term" value="C:cytoplasm"/>
    <property type="evidence" value="ECO:0007669"/>
    <property type="project" value="TreeGrafter"/>
</dbReference>
<dbReference type="Gene3D" id="3.40.50.1360">
    <property type="match status" value="1"/>
</dbReference>
<comment type="catalytic activity">
    <reaction evidence="1 4">
        <text>alpha-D-glucosamine 6-phosphate + H2O = beta-D-fructose 6-phosphate + NH4(+)</text>
        <dbReference type="Rhea" id="RHEA:12172"/>
        <dbReference type="ChEBI" id="CHEBI:15377"/>
        <dbReference type="ChEBI" id="CHEBI:28938"/>
        <dbReference type="ChEBI" id="CHEBI:57634"/>
        <dbReference type="ChEBI" id="CHEBI:75989"/>
        <dbReference type="EC" id="3.5.99.6"/>
    </reaction>
</comment>
<reference evidence="6 7" key="1">
    <citation type="submission" date="2016-10" db="EMBL/GenBank/DDBJ databases">
        <authorList>
            <person name="de Groot N.N."/>
        </authorList>
    </citation>
    <scope>NUCLEOTIDE SEQUENCE [LARGE SCALE GENOMIC DNA]</scope>
    <source>
        <strain evidence="6 7">743A</strain>
    </source>
</reference>
<dbReference type="Pfam" id="PF01182">
    <property type="entry name" value="Glucosamine_iso"/>
    <property type="match status" value="1"/>
</dbReference>
<protein>
    <recommendedName>
        <fullName evidence="4">Glucosamine-6-phosphate deaminase</fullName>
        <ecNumber evidence="4">3.5.99.6</ecNumber>
    </recommendedName>
    <alternativeName>
        <fullName evidence="4">GlcN6P deaminase</fullName>
        <shortName evidence="4">GNPDA</shortName>
    </alternativeName>
    <alternativeName>
        <fullName evidence="4">Glucosamine-6-phosphate isomerase</fullName>
    </alternativeName>
</protein>
<proteinExistence type="inferred from homology"/>
<evidence type="ECO:0000256" key="3">
    <source>
        <dbReference type="ARBA" id="ARBA00023277"/>
    </source>
</evidence>
<name>A0A1I6IFR0_9FIRM</name>
<dbReference type="GO" id="GO:0006043">
    <property type="term" value="P:glucosamine catabolic process"/>
    <property type="evidence" value="ECO:0007669"/>
    <property type="project" value="TreeGrafter"/>
</dbReference>
<dbReference type="GO" id="GO:0019262">
    <property type="term" value="P:N-acetylneuraminate catabolic process"/>
    <property type="evidence" value="ECO:0007669"/>
    <property type="project" value="UniProtKB-UniRule"/>
</dbReference>
<keyword evidence="2 4" id="KW-0378">Hydrolase</keyword>
<dbReference type="FunFam" id="3.40.50.1360:FF:000003">
    <property type="entry name" value="Glucosamine-6-phosphate deaminase"/>
    <property type="match status" value="1"/>
</dbReference>
<gene>
    <name evidence="4" type="primary">nagB</name>
    <name evidence="6" type="ORF">SAMN05661086_00819</name>
</gene>
<dbReference type="NCBIfam" id="TIGR00502">
    <property type="entry name" value="nagB"/>
    <property type="match status" value="1"/>
</dbReference>
<dbReference type="SUPFAM" id="SSF100950">
    <property type="entry name" value="NagB/RpiA/CoA transferase-like"/>
    <property type="match status" value="1"/>
</dbReference>
<feature type="active site" description="For ring-opening step" evidence="4">
    <location>
        <position position="143"/>
    </location>
</feature>
<dbReference type="OrthoDB" id="9791139at2"/>
<dbReference type="EMBL" id="FOYZ01000002">
    <property type="protein sequence ID" value="SFR65627.1"/>
    <property type="molecule type" value="Genomic_DNA"/>
</dbReference>